<feature type="transmembrane region" description="Helical" evidence="1">
    <location>
        <begin position="241"/>
        <end position="267"/>
    </location>
</feature>
<dbReference type="EMBL" id="CP094348">
    <property type="protein sequence ID" value="UOB20595.1"/>
    <property type="molecule type" value="Genomic_DNA"/>
</dbReference>
<reference evidence="2" key="2">
    <citation type="submission" date="2022-04" db="EMBL/GenBank/DDBJ databases">
        <title>Antimicrobial genetic elements in methicillin-resistant Macrococcus armenti.</title>
        <authorList>
            <person name="Keller J.E."/>
            <person name="Schwendener S."/>
            <person name="Pantucek R."/>
            <person name="Perreten V."/>
        </authorList>
    </citation>
    <scope>NUCLEOTIDE SEQUENCE</scope>
    <source>
        <strain evidence="2">CCM 2609</strain>
    </source>
</reference>
<dbReference type="InterPro" id="IPR018580">
    <property type="entry name" value="Uncharacterised_YfhO"/>
</dbReference>
<evidence type="ECO:0000313" key="3">
    <source>
        <dbReference type="Proteomes" id="UP000830343"/>
    </source>
</evidence>
<accession>A0ABY3ZW51</accession>
<feature type="transmembrane region" description="Helical" evidence="1">
    <location>
        <begin position="88"/>
        <end position="106"/>
    </location>
</feature>
<feature type="transmembrane region" description="Helical" evidence="1">
    <location>
        <begin position="358"/>
        <end position="377"/>
    </location>
</feature>
<feature type="transmembrane region" description="Helical" evidence="1">
    <location>
        <begin position="126"/>
        <end position="144"/>
    </location>
</feature>
<feature type="transmembrane region" description="Helical" evidence="1">
    <location>
        <begin position="151"/>
        <end position="170"/>
    </location>
</feature>
<feature type="transmembrane region" description="Helical" evidence="1">
    <location>
        <begin position="327"/>
        <end position="346"/>
    </location>
</feature>
<keyword evidence="1" id="KW-1133">Transmembrane helix</keyword>
<evidence type="ECO:0000313" key="2">
    <source>
        <dbReference type="EMBL" id="UOB20595.1"/>
    </source>
</evidence>
<keyword evidence="1" id="KW-0472">Membrane</keyword>
<feature type="transmembrane region" description="Helical" evidence="1">
    <location>
        <begin position="841"/>
        <end position="861"/>
    </location>
</feature>
<feature type="transmembrane region" description="Helical" evidence="1">
    <location>
        <begin position="200"/>
        <end position="220"/>
    </location>
</feature>
<feature type="transmembrane region" description="Helical" evidence="1">
    <location>
        <begin position="297"/>
        <end position="320"/>
    </location>
</feature>
<dbReference type="RefSeq" id="WP_243365908.1">
    <property type="nucleotide sequence ID" value="NZ_CP094348.1"/>
</dbReference>
<feature type="transmembrane region" description="Helical" evidence="1">
    <location>
        <begin position="408"/>
        <end position="424"/>
    </location>
</feature>
<organism evidence="2 3">
    <name type="scientific">Macrococcus armenti</name>
    <dbReference type="NCBI Taxonomy" id="2875764"/>
    <lineage>
        <taxon>Bacteria</taxon>
        <taxon>Bacillati</taxon>
        <taxon>Bacillota</taxon>
        <taxon>Bacilli</taxon>
        <taxon>Bacillales</taxon>
        <taxon>Staphylococcaceae</taxon>
        <taxon>Macrococcus</taxon>
    </lineage>
</organism>
<feature type="transmembrane region" description="Helical" evidence="1">
    <location>
        <begin position="12"/>
        <end position="31"/>
    </location>
</feature>
<proteinExistence type="predicted"/>
<feature type="transmembrane region" description="Helical" evidence="1">
    <location>
        <begin position="384"/>
        <end position="402"/>
    </location>
</feature>
<feature type="transmembrane region" description="Helical" evidence="1">
    <location>
        <begin position="431"/>
        <end position="448"/>
    </location>
</feature>
<evidence type="ECO:0000256" key="1">
    <source>
        <dbReference type="SAM" id="Phobius"/>
    </source>
</evidence>
<reference evidence="2" key="1">
    <citation type="submission" date="2022-03" db="EMBL/GenBank/DDBJ databases">
        <authorList>
            <person name="Vrbovska V."/>
            <person name="Kovarovic V."/>
            <person name="Botka T."/>
            <person name="Pantucek R."/>
        </authorList>
    </citation>
    <scope>NUCLEOTIDE SEQUENCE</scope>
    <source>
        <strain evidence="2">CCM 2609</strain>
    </source>
</reference>
<protein>
    <submittedName>
        <fullName evidence="2">YfhO family protein</fullName>
    </submittedName>
</protein>
<keyword evidence="1" id="KW-0812">Transmembrane</keyword>
<name>A0ABY3ZW51_9STAP</name>
<dbReference type="PANTHER" id="PTHR38454">
    <property type="entry name" value="INTEGRAL MEMBRANE PROTEIN-RELATED"/>
    <property type="match status" value="1"/>
</dbReference>
<gene>
    <name evidence="2" type="ORF">MRZ06_00490</name>
</gene>
<keyword evidence="3" id="KW-1185">Reference proteome</keyword>
<dbReference type="Pfam" id="PF09586">
    <property type="entry name" value="YfhO"/>
    <property type="match status" value="1"/>
</dbReference>
<sequence length="869" mass="101874">MRGKFNFLNNKFLSFFIMLCIGLIASFIYYVPDIYRYFKTGELYIGIGDGLKQMLPFQLYLYNHMKSFQMFYDVSFGLGGDYFTNLTYYYATSPVSHLTFLLLALYRVLFNHETYQLVNDMIHMQYATAIIKCALVFTAIYYMMREIRIKPMYAMLTAILYSWSTIFYYFSYTWSFYSDVMIYLPLSILGVEQLLRRKSIVVLVISIGLTMFSNFYLAYYETIIVGTYFLFRIIRPSKRDVIIKGQALLLGILSAVTGAMIGNIGFIRGVQSYLQNDRSIESMNIPLLIEFSKDENLFYGGFHLIIIFLAMVALLCFPLYKHYYFKLFSILTWILLLGSLTPYFGSMFNGFSMPQMRWVYALAFSTSVLTGLFMHYLSELKLKHVLYASIPITLIIFISFILQENKQLWIIYVPITIILFILYFKRTHKQRIKLLIISTLILCQWTVVQNYHYDSQLTYFPDKDELLQKDIYDIKTHKALDLLKKDAHDDLRRIELPYPTSHNVPMYYDINGTMLYSSIFNKDILKFYEKDLQIIMPKLKNSYYSGLSKRNNLMSLMNVDYYISQYNDGPALFNHYSKFNSSANYTVYKNPYQLPSVRVVNHLYAEDDLNNALDREHAMLKGAIVKKGNTAYSDHAIDIYQHASMSVFGGNLKDDTLNIVNKVGGVELTIPEDKVKQYKELYIEMYADIISPVDEDFYIKVNDYKIERPEKKYRYRRKPQPFIMNVKADNKIKISFPKGTYQFYIKHIYGEDYSVLTEAAGQYKHQDLRFHKYNNKFAVNLKGRQQGMLVIPMPYEKGLRAVIDGKHVDVQKVNYMMTGIKVNKGDELLEIRYAPPYMRTGLVIMFVGIIVLGIIQSLLLFQKRNKKKN</sequence>
<dbReference type="Proteomes" id="UP000830343">
    <property type="component" value="Chromosome"/>
</dbReference>
<dbReference type="PANTHER" id="PTHR38454:SF1">
    <property type="entry name" value="INTEGRAL MEMBRANE PROTEIN"/>
    <property type="match status" value="1"/>
</dbReference>